<keyword evidence="1" id="KW-0479">Metal-binding</keyword>
<dbReference type="EMBL" id="JBBCAQ010000004">
    <property type="protein sequence ID" value="KAK7604017.1"/>
    <property type="molecule type" value="Genomic_DNA"/>
</dbReference>
<dbReference type="Pfam" id="PF01363">
    <property type="entry name" value="FYVE"/>
    <property type="match status" value="1"/>
</dbReference>
<keyword evidence="2 4" id="KW-0863">Zinc-finger</keyword>
<feature type="coiled-coil region" evidence="5">
    <location>
        <begin position="293"/>
        <end position="327"/>
    </location>
</feature>
<reference evidence="7 8" key="1">
    <citation type="submission" date="2024-03" db="EMBL/GenBank/DDBJ databases">
        <title>Adaptation during the transition from Ophiocordyceps entomopathogen to insect associate is accompanied by gene loss and intensified selection.</title>
        <authorList>
            <person name="Ward C.M."/>
            <person name="Onetto C.A."/>
            <person name="Borneman A.R."/>
        </authorList>
    </citation>
    <scope>NUCLEOTIDE SEQUENCE [LARGE SCALE GENOMIC DNA]</scope>
    <source>
        <strain evidence="7">AWRI1</strain>
        <tissue evidence="7">Single Adult Female</tissue>
    </source>
</reference>
<evidence type="ECO:0000256" key="3">
    <source>
        <dbReference type="ARBA" id="ARBA00022833"/>
    </source>
</evidence>
<feature type="coiled-coil region" evidence="5">
    <location>
        <begin position="18"/>
        <end position="149"/>
    </location>
</feature>
<comment type="caution">
    <text evidence="7">The sequence shown here is derived from an EMBL/GenBank/DDBJ whole genome shotgun (WGS) entry which is preliminary data.</text>
</comment>
<dbReference type="Pfam" id="PF09311">
    <property type="entry name" value="Rab5-bind"/>
    <property type="match status" value="1"/>
</dbReference>
<dbReference type="InterPro" id="IPR015390">
    <property type="entry name" value="Rabaptin_Rab5-bd_dom"/>
</dbReference>
<feature type="domain" description="FYVE-type" evidence="6">
    <location>
        <begin position="593"/>
        <end position="651"/>
    </location>
</feature>
<dbReference type="PROSITE" id="PS50178">
    <property type="entry name" value="ZF_FYVE"/>
    <property type="match status" value="1"/>
</dbReference>
<dbReference type="InterPro" id="IPR000306">
    <property type="entry name" value="Znf_FYVE"/>
</dbReference>
<evidence type="ECO:0000313" key="8">
    <source>
        <dbReference type="Proteomes" id="UP001367676"/>
    </source>
</evidence>
<dbReference type="SUPFAM" id="SSF103652">
    <property type="entry name" value="G protein-binding domain"/>
    <property type="match status" value="1"/>
</dbReference>
<dbReference type="Proteomes" id="UP001367676">
    <property type="component" value="Unassembled WGS sequence"/>
</dbReference>
<name>A0AAN9TUM7_9HEMI</name>
<keyword evidence="3" id="KW-0862">Zinc</keyword>
<dbReference type="GO" id="GO:0005096">
    <property type="term" value="F:GTPase activator activity"/>
    <property type="evidence" value="ECO:0007669"/>
    <property type="project" value="InterPro"/>
</dbReference>
<dbReference type="InterPro" id="IPR011011">
    <property type="entry name" value="Znf_FYVE_PHD"/>
</dbReference>
<evidence type="ECO:0000259" key="6">
    <source>
        <dbReference type="PROSITE" id="PS50178"/>
    </source>
</evidence>
<feature type="coiled-coil region" evidence="5">
    <location>
        <begin position="227"/>
        <end position="254"/>
    </location>
</feature>
<evidence type="ECO:0000256" key="4">
    <source>
        <dbReference type="PROSITE-ProRule" id="PRU00091"/>
    </source>
</evidence>
<dbReference type="AlphaFoldDB" id="A0AAN9TUM7"/>
<evidence type="ECO:0000313" key="7">
    <source>
        <dbReference type="EMBL" id="KAK7604017.1"/>
    </source>
</evidence>
<dbReference type="Gene3D" id="1.20.5.730">
    <property type="entry name" value="Single helix bin"/>
    <property type="match status" value="1"/>
</dbReference>
<dbReference type="SMART" id="SM00064">
    <property type="entry name" value="FYVE"/>
    <property type="match status" value="1"/>
</dbReference>
<keyword evidence="8" id="KW-1185">Reference proteome</keyword>
<organism evidence="7 8">
    <name type="scientific">Parthenolecanium corni</name>
    <dbReference type="NCBI Taxonomy" id="536013"/>
    <lineage>
        <taxon>Eukaryota</taxon>
        <taxon>Metazoa</taxon>
        <taxon>Ecdysozoa</taxon>
        <taxon>Arthropoda</taxon>
        <taxon>Hexapoda</taxon>
        <taxon>Insecta</taxon>
        <taxon>Pterygota</taxon>
        <taxon>Neoptera</taxon>
        <taxon>Paraneoptera</taxon>
        <taxon>Hemiptera</taxon>
        <taxon>Sternorrhyncha</taxon>
        <taxon>Coccoidea</taxon>
        <taxon>Coccidae</taxon>
        <taxon>Parthenolecanium</taxon>
    </lineage>
</organism>
<dbReference type="PANTHER" id="PTHR31179">
    <property type="entry name" value="RAB GTPASE-BINDING EFFECTOR PROTEIN"/>
    <property type="match status" value="1"/>
</dbReference>
<dbReference type="PANTHER" id="PTHR31179:SF7">
    <property type="entry name" value="FYVE-TYPE DOMAIN-CONTAINING PROTEIN"/>
    <property type="match status" value="1"/>
</dbReference>
<dbReference type="FunFam" id="1.20.5.730:FF:000005">
    <property type="entry name" value="RABaptiN (Rab effector)"/>
    <property type="match status" value="1"/>
</dbReference>
<feature type="coiled-coil region" evidence="5">
    <location>
        <begin position="381"/>
        <end position="563"/>
    </location>
</feature>
<sequence length="688" mass="79530">MAEIHDNDGPKGENGDQYQNLTQQISILQTEKKKTEEEFSLQRAKMKDLILQKEADFKQQLVDQETKLTVELKRLQTELDDCQSQLTVRTLEFQSKLEGETRKYREELSSLQHLLNETVEENNRYEKANQELKLAHANLLNELGEIKATKEMDENSGADIPQILSVPSTVISSLARKITTLSSSSSVPVASSSPILSQVLDTDTLDDSMRKVNKYAQEDAAVLRSLVVPLEEEIEALKEKIREMDAELRRYKQSSVSKKPGERLSNFYLFIEFKEHVSPSIVEKSHSTSCEMCTNYEAQLLNAQGKIHDLEKHIMSLERYKQELCKETTFRKEMEAKWNEKKEEYKLQVSSLLMKTCKAEETIRELRATFSNTYDDVTRQLMQLCIDRENNQKELNRLLRENDNLVGKYSKHSQQLQNEVINLPDNVEDLQELILRYQEELISAKIAKESADETVSALMKEMNSLRDQSRSKEQSRLELENTLTENMNKLKNDVHQMSWERNRHIEAFQDLDRNNASLKDELNNCNVKLEKLFKSKKQAEDTINELRSRISSLQMELDNSEKVQKDFVLLSQSLQQELEKIRGAETEVRWEHEEDVNDCRRCKNMFSVTRRKLHCLHCGRIFCSPCLTHTVHSGPNSRPSKVCDVCHTLLVRDSAPYFSTVPPQGNCSWCLLLGINKPTNANDNVIEG</sequence>
<evidence type="ECO:0000256" key="1">
    <source>
        <dbReference type="ARBA" id="ARBA00022723"/>
    </source>
</evidence>
<dbReference type="InterPro" id="IPR003914">
    <property type="entry name" value="Rabaptin"/>
</dbReference>
<dbReference type="GO" id="GO:0008270">
    <property type="term" value="F:zinc ion binding"/>
    <property type="evidence" value="ECO:0007669"/>
    <property type="project" value="UniProtKB-KW"/>
</dbReference>
<gene>
    <name evidence="7" type="ORF">V9T40_004290</name>
</gene>
<evidence type="ECO:0000256" key="5">
    <source>
        <dbReference type="SAM" id="Coils"/>
    </source>
</evidence>
<dbReference type="PRINTS" id="PR01432">
    <property type="entry name" value="RABAPTIN"/>
</dbReference>
<dbReference type="InterPro" id="IPR017455">
    <property type="entry name" value="Znf_FYVE-rel"/>
</dbReference>
<dbReference type="CDD" id="cd15739">
    <property type="entry name" value="FYVE_RABE_unchar"/>
    <property type="match status" value="1"/>
</dbReference>
<keyword evidence="5" id="KW-0175">Coiled coil</keyword>
<dbReference type="Gene3D" id="3.30.40.10">
    <property type="entry name" value="Zinc/RING finger domain, C3HC4 (zinc finger)"/>
    <property type="match status" value="1"/>
</dbReference>
<protein>
    <recommendedName>
        <fullName evidence="6">FYVE-type domain-containing protein</fullName>
    </recommendedName>
</protein>
<accession>A0AAN9TUM7</accession>
<dbReference type="SUPFAM" id="SSF57903">
    <property type="entry name" value="FYVE/PHD zinc finger"/>
    <property type="match status" value="1"/>
</dbReference>
<evidence type="ECO:0000256" key="2">
    <source>
        <dbReference type="ARBA" id="ARBA00022771"/>
    </source>
</evidence>
<proteinExistence type="predicted"/>
<dbReference type="GO" id="GO:0006897">
    <property type="term" value="P:endocytosis"/>
    <property type="evidence" value="ECO:0007669"/>
    <property type="project" value="InterPro"/>
</dbReference>
<dbReference type="InterPro" id="IPR013083">
    <property type="entry name" value="Znf_RING/FYVE/PHD"/>
</dbReference>